<sequence>MPTATSAFGFQITNYGPLTTAFVAAPSCATESNFLQIAPSGAPDSFAYSIGCDITKSTFGQCYPSGDTVDSHRARVATDVAYNEIGYYSPGVICPAGWNTVGVAVKAKDGVLSTSGVFSPAHPVPSRVEGIFFNPPLNVLMGAIDPGETAVLCCPSSMTGGEGTCYSTLPNLTPTEGCLRLVPNDDIGSIGTTLSVYGTTISADLLTITATKPVTETTKTTFSGAEASRYVAVTFTPMVALVHKATEAPASTTSASSAASGRTSGGERTFVGSVPIYAVAVALGFAFCFSF</sequence>
<comment type="caution">
    <text evidence="1">The sequence shown here is derived from an EMBL/GenBank/DDBJ whole genome shotgun (WGS) entry which is preliminary data.</text>
</comment>
<evidence type="ECO:0000313" key="1">
    <source>
        <dbReference type="EMBL" id="KAF2470776.1"/>
    </source>
</evidence>
<protein>
    <submittedName>
        <fullName evidence="1">Uncharacterized protein</fullName>
    </submittedName>
</protein>
<dbReference type="Proteomes" id="UP000799755">
    <property type="component" value="Unassembled WGS sequence"/>
</dbReference>
<keyword evidence="2" id="KW-1185">Reference proteome</keyword>
<proteinExistence type="predicted"/>
<evidence type="ECO:0000313" key="2">
    <source>
        <dbReference type="Proteomes" id="UP000799755"/>
    </source>
</evidence>
<accession>A0ACB6QV05</accession>
<reference evidence="1" key="1">
    <citation type="journal article" date="2020" name="Stud. Mycol.">
        <title>101 Dothideomycetes genomes: a test case for predicting lifestyles and emergence of pathogens.</title>
        <authorList>
            <person name="Haridas S."/>
            <person name="Albert R."/>
            <person name="Binder M."/>
            <person name="Bloem J."/>
            <person name="Labutti K."/>
            <person name="Salamov A."/>
            <person name="Andreopoulos B."/>
            <person name="Baker S."/>
            <person name="Barry K."/>
            <person name="Bills G."/>
            <person name="Bluhm B."/>
            <person name="Cannon C."/>
            <person name="Castanera R."/>
            <person name="Culley D."/>
            <person name="Daum C."/>
            <person name="Ezra D."/>
            <person name="Gonzalez J."/>
            <person name="Henrissat B."/>
            <person name="Kuo A."/>
            <person name="Liang C."/>
            <person name="Lipzen A."/>
            <person name="Lutzoni F."/>
            <person name="Magnuson J."/>
            <person name="Mondo S."/>
            <person name="Nolan M."/>
            <person name="Ohm R."/>
            <person name="Pangilinan J."/>
            <person name="Park H.-J."/>
            <person name="Ramirez L."/>
            <person name="Alfaro M."/>
            <person name="Sun H."/>
            <person name="Tritt A."/>
            <person name="Yoshinaga Y."/>
            <person name="Zwiers L.-H."/>
            <person name="Turgeon B."/>
            <person name="Goodwin S."/>
            <person name="Spatafora J."/>
            <person name="Crous P."/>
            <person name="Grigoriev I."/>
        </authorList>
    </citation>
    <scope>NUCLEOTIDE SEQUENCE</scope>
    <source>
        <strain evidence="1">ATCC 200398</strain>
    </source>
</reference>
<gene>
    <name evidence="1" type="ORF">BDR25DRAFT_314450</name>
</gene>
<dbReference type="EMBL" id="MU003507">
    <property type="protein sequence ID" value="KAF2470776.1"/>
    <property type="molecule type" value="Genomic_DNA"/>
</dbReference>
<organism evidence="1 2">
    <name type="scientific">Lindgomyces ingoldianus</name>
    <dbReference type="NCBI Taxonomy" id="673940"/>
    <lineage>
        <taxon>Eukaryota</taxon>
        <taxon>Fungi</taxon>
        <taxon>Dikarya</taxon>
        <taxon>Ascomycota</taxon>
        <taxon>Pezizomycotina</taxon>
        <taxon>Dothideomycetes</taxon>
        <taxon>Pleosporomycetidae</taxon>
        <taxon>Pleosporales</taxon>
        <taxon>Lindgomycetaceae</taxon>
        <taxon>Lindgomyces</taxon>
    </lineage>
</organism>
<name>A0ACB6QV05_9PLEO</name>